<dbReference type="SUPFAM" id="SSF51735">
    <property type="entry name" value="NAD(P)-binding Rossmann-fold domains"/>
    <property type="match status" value="1"/>
</dbReference>
<keyword evidence="1" id="KW-0560">Oxidoreductase</keyword>
<dbReference type="Gene3D" id="3.40.50.720">
    <property type="entry name" value="NAD(P)-binding Rossmann-like Domain"/>
    <property type="match status" value="1"/>
</dbReference>
<dbReference type="Proteomes" id="UP001586593">
    <property type="component" value="Unassembled WGS sequence"/>
</dbReference>
<dbReference type="PANTHER" id="PTHR43157">
    <property type="entry name" value="PHOSPHATIDYLINOSITOL-GLYCAN BIOSYNTHESIS CLASS F PROTEIN-RELATED"/>
    <property type="match status" value="1"/>
</dbReference>
<evidence type="ECO:0000256" key="1">
    <source>
        <dbReference type="ARBA" id="ARBA00023002"/>
    </source>
</evidence>
<dbReference type="InterPro" id="IPR036291">
    <property type="entry name" value="NAD(P)-bd_dom_sf"/>
</dbReference>
<evidence type="ECO:0000313" key="2">
    <source>
        <dbReference type="EMBL" id="KAL1849891.1"/>
    </source>
</evidence>
<name>A0ABR3W0B9_9PEZI</name>
<accession>A0ABR3W0B9</accession>
<dbReference type="InterPro" id="IPR002347">
    <property type="entry name" value="SDR_fam"/>
</dbReference>
<comment type="caution">
    <text evidence="2">The sequence shown here is derived from an EMBL/GenBank/DDBJ whole genome shotgun (WGS) entry which is preliminary data.</text>
</comment>
<organism evidence="2 3">
    <name type="scientific">Phialemonium thermophilum</name>
    <dbReference type="NCBI Taxonomy" id="223376"/>
    <lineage>
        <taxon>Eukaryota</taxon>
        <taxon>Fungi</taxon>
        <taxon>Dikarya</taxon>
        <taxon>Ascomycota</taxon>
        <taxon>Pezizomycotina</taxon>
        <taxon>Sordariomycetes</taxon>
        <taxon>Sordariomycetidae</taxon>
        <taxon>Cephalothecales</taxon>
        <taxon>Cephalothecaceae</taxon>
        <taxon>Phialemonium</taxon>
    </lineage>
</organism>
<dbReference type="EMBL" id="JAZHXJ010000854">
    <property type="protein sequence ID" value="KAL1849891.1"/>
    <property type="molecule type" value="Genomic_DNA"/>
</dbReference>
<keyword evidence="3" id="KW-1185">Reference proteome</keyword>
<sequence>MVGSKDMPPLTAPLMPNQFVRAQFCYKPVLPPPHTDLSGQVVIVTGSNMGLGFEISRQFLSYRLSRLIMAVRSLDKGKVAAAQLQRAYPQATIEVWKLDMSSPGSVRAFASRAETELPRLDVAVLNAGISPMHLTANQETGHEETIQVNYLSTMLLLALLLPILKSKSPEGIPGRAIFVSSVLATNAKLHGADAPHTPLLRYVSDFRTRAFDPMEQYCTSKLLGLMFLWKLADCVSADDVIVSAVEPGFVKGTGLARDARGATKIAVSLFGAATGRPVNDGASTILDAAINHGKESHGCFLMNFKIRSFVPSMYTAEGRERIDSLWEETMREPSFQDVPGILEQMKRAKQ</sequence>
<evidence type="ECO:0008006" key="4">
    <source>
        <dbReference type="Google" id="ProtNLM"/>
    </source>
</evidence>
<gene>
    <name evidence="2" type="ORF">VTK73DRAFT_9793</name>
</gene>
<proteinExistence type="predicted"/>
<dbReference type="Pfam" id="PF00106">
    <property type="entry name" value="adh_short"/>
    <property type="match status" value="1"/>
</dbReference>
<reference evidence="2 3" key="1">
    <citation type="journal article" date="2024" name="Commun. Biol.">
        <title>Comparative genomic analysis of thermophilic fungi reveals convergent evolutionary adaptations and gene losses.</title>
        <authorList>
            <person name="Steindorff A.S."/>
            <person name="Aguilar-Pontes M.V."/>
            <person name="Robinson A.J."/>
            <person name="Andreopoulos B."/>
            <person name="LaButti K."/>
            <person name="Kuo A."/>
            <person name="Mondo S."/>
            <person name="Riley R."/>
            <person name="Otillar R."/>
            <person name="Haridas S."/>
            <person name="Lipzen A."/>
            <person name="Grimwood J."/>
            <person name="Schmutz J."/>
            <person name="Clum A."/>
            <person name="Reid I.D."/>
            <person name="Moisan M.C."/>
            <person name="Butler G."/>
            <person name="Nguyen T.T.M."/>
            <person name="Dewar K."/>
            <person name="Conant G."/>
            <person name="Drula E."/>
            <person name="Henrissat B."/>
            <person name="Hansel C."/>
            <person name="Singer S."/>
            <person name="Hutchinson M.I."/>
            <person name="de Vries R.P."/>
            <person name="Natvig D.O."/>
            <person name="Powell A.J."/>
            <person name="Tsang A."/>
            <person name="Grigoriev I.V."/>
        </authorList>
    </citation>
    <scope>NUCLEOTIDE SEQUENCE [LARGE SCALE GENOMIC DNA]</scope>
    <source>
        <strain evidence="2 3">ATCC 24622</strain>
    </source>
</reference>
<dbReference type="PANTHER" id="PTHR43157:SF35">
    <property type="entry name" value="DEHYDROGENASE_REDUCTASE FAMILY PROTEIN, PUTATIVE-RELATED"/>
    <property type="match status" value="1"/>
</dbReference>
<evidence type="ECO:0000313" key="3">
    <source>
        <dbReference type="Proteomes" id="UP001586593"/>
    </source>
</evidence>
<protein>
    <recommendedName>
        <fullName evidence="4">Short-chain dehydrogenase/reductase family protein</fullName>
    </recommendedName>
</protein>
<dbReference type="PRINTS" id="PR00081">
    <property type="entry name" value="GDHRDH"/>
</dbReference>